<dbReference type="EMBL" id="PUHZ01000026">
    <property type="protein sequence ID" value="PQO41485.1"/>
    <property type="molecule type" value="Genomic_DNA"/>
</dbReference>
<protein>
    <submittedName>
        <fullName evidence="3">Uncharacterized protein</fullName>
    </submittedName>
</protein>
<organism evidence="3 4">
    <name type="scientific">Blastopirellula marina</name>
    <dbReference type="NCBI Taxonomy" id="124"/>
    <lineage>
        <taxon>Bacteria</taxon>
        <taxon>Pseudomonadati</taxon>
        <taxon>Planctomycetota</taxon>
        <taxon>Planctomycetia</taxon>
        <taxon>Pirellulales</taxon>
        <taxon>Pirellulaceae</taxon>
        <taxon>Blastopirellula</taxon>
    </lineage>
</organism>
<dbReference type="Proteomes" id="UP000237819">
    <property type="component" value="Unassembled WGS sequence"/>
</dbReference>
<accession>A0A2S8GAJ8</accession>
<reference evidence="4 5" key="1">
    <citation type="submission" date="2018-02" db="EMBL/GenBank/DDBJ databases">
        <title>Comparative genomes isolates from brazilian mangrove.</title>
        <authorList>
            <person name="Araujo J.E."/>
            <person name="Taketani R.G."/>
            <person name="Silva M.C.P."/>
            <person name="Loureco M.V."/>
            <person name="Andreote F.D."/>
        </authorList>
    </citation>
    <scope>NUCLEOTIDE SEQUENCE [LARGE SCALE GENOMIC DNA]</scope>
    <source>
        <strain evidence="2 5">NAP PRIS-MGV</strain>
        <strain evidence="3 4">Nap-Phe MGV</strain>
    </source>
</reference>
<dbReference type="EMBL" id="PUIB01000029">
    <property type="protein sequence ID" value="PQO26797.1"/>
    <property type="molecule type" value="Genomic_DNA"/>
</dbReference>
<sequence>MDRNSLRLVEGKMIRNSRNRRFRTCQVDPADHAAPISGQRFVTDFLIPVRSKVGTTHSANQQVLDGQSDSSSGAASL</sequence>
<feature type="region of interest" description="Disordered" evidence="1">
    <location>
        <begin position="55"/>
        <end position="77"/>
    </location>
</feature>
<dbReference type="AlphaFoldDB" id="A0A2S8GAJ8"/>
<evidence type="ECO:0000256" key="1">
    <source>
        <dbReference type="SAM" id="MobiDB-lite"/>
    </source>
</evidence>
<name>A0A2S8GAJ8_9BACT</name>
<comment type="caution">
    <text evidence="3">The sequence shown here is derived from an EMBL/GenBank/DDBJ whole genome shotgun (WGS) entry which is preliminary data.</text>
</comment>
<evidence type="ECO:0000313" key="4">
    <source>
        <dbReference type="Proteomes" id="UP000237819"/>
    </source>
</evidence>
<proteinExistence type="predicted"/>
<dbReference type="OrthoDB" id="9887795at2"/>
<dbReference type="Proteomes" id="UP000239388">
    <property type="component" value="Unassembled WGS sequence"/>
</dbReference>
<gene>
    <name evidence="3" type="ORF">C5Y93_30715</name>
    <name evidence="2" type="ORF">C5Y98_28915</name>
</gene>
<evidence type="ECO:0000313" key="3">
    <source>
        <dbReference type="EMBL" id="PQO41485.1"/>
    </source>
</evidence>
<evidence type="ECO:0000313" key="2">
    <source>
        <dbReference type="EMBL" id="PQO26797.1"/>
    </source>
</evidence>
<dbReference type="RefSeq" id="WP_105339309.1">
    <property type="nucleotide sequence ID" value="NZ_PUHZ01000026.1"/>
</dbReference>
<feature type="compositionally biased region" description="Low complexity" evidence="1">
    <location>
        <begin position="64"/>
        <end position="77"/>
    </location>
</feature>
<evidence type="ECO:0000313" key="5">
    <source>
        <dbReference type="Proteomes" id="UP000239388"/>
    </source>
</evidence>